<feature type="transmembrane region" description="Helical" evidence="1">
    <location>
        <begin position="121"/>
        <end position="144"/>
    </location>
</feature>
<sequence>MLTGVGVLARLALRRDRVLLPIWVYVIGILPVSFAVTFADLYPTAADRAEFARTSAGNATFMALYGPLSGSSLGELVVWRGGFIPVITGLISLLVVIRHTRTEEEAGRRELVGSTVVGRQAGLAAALVVTLAANLGLAVVTAAALSLRGLPVAGSVAAGLEYAAAGWIFAGVGAVAAQLTTSAGAARGIATVALAGSFAARVLGDHGGFTVPGGPGGSWEWLSWASPIGLVQRIGPYAATSGAERWWVLAVAAGLVAALVAAAVALSARRDLGAGLLPDRLGRAEAAPAFGSPLALTWRLHRGLLAGWLTGFALLGLVFGGVAAGVTDLVEDNPGLGDVFTRLGGRAGLIDAYLAAIMSILGMIAAGYAIQAVLRLRAEEAAGRAEPVLATAVSRPRWAASHLVFAALGPAAAMLLAGAVTGLVYGLTDGGVGRQTARGLGWAAAQLPAVALLAAIALALFGLLPRLWAMSWAVLAACLFIGLVGSGLNLSHWLLDLSPFTHTTHASGGSADPLPLASLCVLVLALAAVGLAGLRRRDIPTT</sequence>
<feature type="transmembrane region" description="Helical" evidence="1">
    <location>
        <begin position="18"/>
        <end position="39"/>
    </location>
</feature>
<dbReference type="AlphaFoldDB" id="A0A937UUA7"/>
<dbReference type="Proteomes" id="UP000604475">
    <property type="component" value="Unassembled WGS sequence"/>
</dbReference>
<keyword evidence="3" id="KW-1185">Reference proteome</keyword>
<name>A0A937UUA7_9ACTN</name>
<gene>
    <name evidence="2" type="ORF">I7412_27965</name>
</gene>
<protein>
    <submittedName>
        <fullName evidence="2">ABC transporter permease</fullName>
    </submittedName>
</protein>
<dbReference type="EMBL" id="JAEACQ010000256">
    <property type="protein sequence ID" value="MBL7630931.1"/>
    <property type="molecule type" value="Genomic_DNA"/>
</dbReference>
<feature type="transmembrane region" description="Helical" evidence="1">
    <location>
        <begin position="514"/>
        <end position="534"/>
    </location>
</feature>
<feature type="transmembrane region" description="Helical" evidence="1">
    <location>
        <begin position="156"/>
        <end position="177"/>
    </location>
</feature>
<keyword evidence="1" id="KW-1133">Transmembrane helix</keyword>
<feature type="transmembrane region" description="Helical" evidence="1">
    <location>
        <begin position="403"/>
        <end position="427"/>
    </location>
</feature>
<feature type="transmembrane region" description="Helical" evidence="1">
    <location>
        <begin position="304"/>
        <end position="327"/>
    </location>
</feature>
<evidence type="ECO:0000256" key="1">
    <source>
        <dbReference type="SAM" id="Phobius"/>
    </source>
</evidence>
<feature type="transmembrane region" description="Helical" evidence="1">
    <location>
        <begin position="246"/>
        <end position="266"/>
    </location>
</feature>
<feature type="transmembrane region" description="Helical" evidence="1">
    <location>
        <begin position="439"/>
        <end position="464"/>
    </location>
</feature>
<accession>A0A937UUA7</accession>
<keyword evidence="1" id="KW-0812">Transmembrane</keyword>
<evidence type="ECO:0000313" key="2">
    <source>
        <dbReference type="EMBL" id="MBL7630931.1"/>
    </source>
</evidence>
<feature type="transmembrane region" description="Helical" evidence="1">
    <location>
        <begin position="77"/>
        <end position="100"/>
    </location>
</feature>
<organism evidence="2 3">
    <name type="scientific">Frankia nepalensis</name>
    <dbReference type="NCBI Taxonomy" id="1836974"/>
    <lineage>
        <taxon>Bacteria</taxon>
        <taxon>Bacillati</taxon>
        <taxon>Actinomycetota</taxon>
        <taxon>Actinomycetes</taxon>
        <taxon>Frankiales</taxon>
        <taxon>Frankiaceae</taxon>
        <taxon>Frankia</taxon>
    </lineage>
</organism>
<feature type="transmembrane region" description="Helical" evidence="1">
    <location>
        <begin position="471"/>
        <end position="494"/>
    </location>
</feature>
<evidence type="ECO:0000313" key="3">
    <source>
        <dbReference type="Proteomes" id="UP000604475"/>
    </source>
</evidence>
<keyword evidence="1" id="KW-0472">Membrane</keyword>
<reference evidence="2" key="1">
    <citation type="submission" date="2020-12" db="EMBL/GenBank/DDBJ databases">
        <title>Genomic characterization of non-nitrogen-fixing Frankia strains.</title>
        <authorList>
            <person name="Carlos-Shanley C."/>
            <person name="Guerra T."/>
            <person name="Hahn D."/>
        </authorList>
    </citation>
    <scope>NUCLEOTIDE SEQUENCE</scope>
    <source>
        <strain evidence="2">CN6</strain>
    </source>
</reference>
<feature type="transmembrane region" description="Helical" evidence="1">
    <location>
        <begin position="184"/>
        <end position="203"/>
    </location>
</feature>
<proteinExistence type="predicted"/>
<comment type="caution">
    <text evidence="2">The sequence shown here is derived from an EMBL/GenBank/DDBJ whole genome shotgun (WGS) entry which is preliminary data.</text>
</comment>
<feature type="transmembrane region" description="Helical" evidence="1">
    <location>
        <begin position="347"/>
        <end position="370"/>
    </location>
</feature>